<dbReference type="EMBL" id="CAJHNJ030000004">
    <property type="protein sequence ID" value="CAG9096856.1"/>
    <property type="molecule type" value="Genomic_DNA"/>
</dbReference>
<sequence>MERVLLERKTARRLFTVACDKFNQSLIEDPGNKKVVKAYYESLTVKHKKLLEVNNAVLHLLLDTQGAADYDAEVDAAETYEDKWFLAEQSFLEWSASEANQNFKGEEYRSVSENTENKKRFRLPRLELPKFDGQIKSWLTFWGQFIKIHNDEDIDDGDKFQYLLQCMEHGSSARDLVESFPLTATNYNKALEQLKQRFARDELLVEHYVRELLKLIKWVQPNVSTRVLYDKLMTQILALESLGVTQDKYAAFLYPMVESTLPEEMLRAWCRSERRSKDENSPLTDLLSFIKKEVESEERIKIAKAGLGKAQTSNTPTVSCFTCFTAVDMKNTSTPSPSKPEKSCIWCRKTSHTSSECNTALTMTLEERYEFVKRKRGCFACLNIGHRAMVCKKKNRCVACGRRHFPIMCPAIANAFPVTEEKGKEKLKSTSLLQIVKKGIIMKTDASRQSKSSKISNEGRPKLKLSWKDLRENGPTTHENTEGVKSKIKKKKRKGKIKTAFGNNETLKEDLMGKLRTSRQEEEVGFLREMKWPGGRVPLSEPPCGFRGEKCVSHVGAWALGAAGGALALLALAALALYRGWRYEQELDSLLWKIDFRDLHLPDADQRGNKLSR</sequence>
<evidence type="ECO:0000313" key="3">
    <source>
        <dbReference type="Proteomes" id="UP000653454"/>
    </source>
</evidence>
<dbReference type="Pfam" id="PF03564">
    <property type="entry name" value="DUF1759"/>
    <property type="match status" value="1"/>
</dbReference>
<accession>A0A8S4DE54</accession>
<reference evidence="2" key="1">
    <citation type="submission" date="2020-11" db="EMBL/GenBank/DDBJ databases">
        <authorList>
            <person name="Whiteford S."/>
        </authorList>
    </citation>
    <scope>NUCLEOTIDE SEQUENCE</scope>
</reference>
<proteinExistence type="predicted"/>
<keyword evidence="1" id="KW-0812">Transmembrane</keyword>
<organism evidence="2 3">
    <name type="scientific">Plutella xylostella</name>
    <name type="common">Diamondback moth</name>
    <name type="synonym">Plutella maculipennis</name>
    <dbReference type="NCBI Taxonomy" id="51655"/>
    <lineage>
        <taxon>Eukaryota</taxon>
        <taxon>Metazoa</taxon>
        <taxon>Ecdysozoa</taxon>
        <taxon>Arthropoda</taxon>
        <taxon>Hexapoda</taxon>
        <taxon>Insecta</taxon>
        <taxon>Pterygota</taxon>
        <taxon>Neoptera</taxon>
        <taxon>Endopterygota</taxon>
        <taxon>Lepidoptera</taxon>
        <taxon>Glossata</taxon>
        <taxon>Ditrysia</taxon>
        <taxon>Yponomeutoidea</taxon>
        <taxon>Plutellidae</taxon>
        <taxon>Plutella</taxon>
    </lineage>
</organism>
<evidence type="ECO:0000256" key="1">
    <source>
        <dbReference type="SAM" id="Phobius"/>
    </source>
</evidence>
<comment type="caution">
    <text evidence="2">The sequence shown here is derived from an EMBL/GenBank/DDBJ whole genome shotgun (WGS) entry which is preliminary data.</text>
</comment>
<keyword evidence="3" id="KW-1185">Reference proteome</keyword>
<protein>
    <submittedName>
        <fullName evidence="2">(diamondback moth) hypothetical protein</fullName>
    </submittedName>
</protein>
<dbReference type="Proteomes" id="UP000653454">
    <property type="component" value="Unassembled WGS sequence"/>
</dbReference>
<gene>
    <name evidence="2" type="ORF">PLXY2_LOCUS1793</name>
</gene>
<name>A0A8S4DE54_PLUXY</name>
<evidence type="ECO:0000313" key="2">
    <source>
        <dbReference type="EMBL" id="CAG9096856.1"/>
    </source>
</evidence>
<keyword evidence="1" id="KW-0472">Membrane</keyword>
<dbReference type="InterPro" id="IPR005312">
    <property type="entry name" value="DUF1759"/>
</dbReference>
<keyword evidence="1" id="KW-1133">Transmembrane helix</keyword>
<dbReference type="PANTHER" id="PTHR47331">
    <property type="entry name" value="PHD-TYPE DOMAIN-CONTAINING PROTEIN"/>
    <property type="match status" value="1"/>
</dbReference>
<dbReference type="AlphaFoldDB" id="A0A8S4DE54"/>
<feature type="transmembrane region" description="Helical" evidence="1">
    <location>
        <begin position="555"/>
        <end position="578"/>
    </location>
</feature>